<dbReference type="AlphaFoldDB" id="A0A916SJJ7"/>
<reference evidence="3" key="2">
    <citation type="submission" date="2020-09" db="EMBL/GenBank/DDBJ databases">
        <authorList>
            <person name="Sun Q."/>
            <person name="Zhou Y."/>
        </authorList>
    </citation>
    <scope>NUCLEOTIDE SEQUENCE</scope>
    <source>
        <strain evidence="3">CGMCC 1.12813</strain>
    </source>
</reference>
<dbReference type="InterPro" id="IPR001967">
    <property type="entry name" value="Peptidase_S11_N"/>
</dbReference>
<evidence type="ECO:0000256" key="1">
    <source>
        <dbReference type="SAM" id="Phobius"/>
    </source>
</evidence>
<evidence type="ECO:0000259" key="2">
    <source>
        <dbReference type="Pfam" id="PF00768"/>
    </source>
</evidence>
<feature type="transmembrane region" description="Helical" evidence="1">
    <location>
        <begin position="44"/>
        <end position="64"/>
    </location>
</feature>
<comment type="caution">
    <text evidence="3">The sequence shown here is derived from an EMBL/GenBank/DDBJ whole genome shotgun (WGS) entry which is preliminary data.</text>
</comment>
<dbReference type="SUPFAM" id="SSF56601">
    <property type="entry name" value="beta-lactamase/transpeptidase-like"/>
    <property type="match status" value="1"/>
</dbReference>
<dbReference type="EMBL" id="BMGB01000001">
    <property type="protein sequence ID" value="GGB00774.1"/>
    <property type="molecule type" value="Genomic_DNA"/>
</dbReference>
<organism evidence="3 4">
    <name type="scientific">Conyzicola nivalis</name>
    <dbReference type="NCBI Taxonomy" id="1477021"/>
    <lineage>
        <taxon>Bacteria</taxon>
        <taxon>Bacillati</taxon>
        <taxon>Actinomycetota</taxon>
        <taxon>Actinomycetes</taxon>
        <taxon>Micrococcales</taxon>
        <taxon>Microbacteriaceae</taxon>
        <taxon>Conyzicola</taxon>
    </lineage>
</organism>
<dbReference type="Proteomes" id="UP000606922">
    <property type="component" value="Unassembled WGS sequence"/>
</dbReference>
<accession>A0A916SJJ7</accession>
<keyword evidence="1" id="KW-0472">Membrane</keyword>
<dbReference type="Gene3D" id="3.40.710.10">
    <property type="entry name" value="DD-peptidase/beta-lactamase superfamily"/>
    <property type="match status" value="1"/>
</dbReference>
<gene>
    <name evidence="3" type="ORF">GCM10010979_14120</name>
</gene>
<dbReference type="InterPro" id="IPR012338">
    <property type="entry name" value="Beta-lactam/transpept-like"/>
</dbReference>
<evidence type="ECO:0000313" key="4">
    <source>
        <dbReference type="Proteomes" id="UP000606922"/>
    </source>
</evidence>
<dbReference type="GO" id="GO:0009002">
    <property type="term" value="F:serine-type D-Ala-D-Ala carboxypeptidase activity"/>
    <property type="evidence" value="ECO:0007669"/>
    <property type="project" value="InterPro"/>
</dbReference>
<evidence type="ECO:0000313" key="3">
    <source>
        <dbReference type="EMBL" id="GGB00774.1"/>
    </source>
</evidence>
<name>A0A916SJJ7_9MICO</name>
<sequence length="453" mass="47418">MSDTRDDYGDLADMFERSQVETYRPDTTDPEYLRKRGRRRRRRLIAAGIVFLVFAAAVGTYLPLTLLAPVAATPAAFAEPPIEQPAAVAFPGQPALATAISVTGADEFPATAGTDGILNATGGNEARSIASISKVISALVILEAKPLSPGENGPTLNFGEAENDTYDKYYVLGATIAPMKIGSSMTQREALAMMLMVSASNYAEVTSTWALGSQANFRGATNRWLDKNGLTGTTIVEPTGIDPRNASTPTDLIAIARLAMANPVVAELVGTKSLQIGSLGWQQNRNSVLGIDGINGIKTGTLEEAGSCLLFSSVIDVGLDAPITIVGVVLGSANSAVAGDVARGLIGTVKSGFHHVPLLTSGQELGDYVTPWDDTARIVAGEGATVLTWSDTPVTATSTIEPVGIAESGTEVGSITYTAGARTVTVPLELSGEINGPGGWWRVTHPRELLFEQ</sequence>
<dbReference type="GO" id="GO:0006508">
    <property type="term" value="P:proteolysis"/>
    <property type="evidence" value="ECO:0007669"/>
    <property type="project" value="InterPro"/>
</dbReference>
<protein>
    <recommendedName>
        <fullName evidence="2">Peptidase S11 D-alanyl-D-alanine carboxypeptidase A N-terminal domain-containing protein</fullName>
    </recommendedName>
</protein>
<feature type="domain" description="Peptidase S11 D-alanyl-D-alanine carboxypeptidase A N-terminal" evidence="2">
    <location>
        <begin position="114"/>
        <end position="316"/>
    </location>
</feature>
<dbReference type="RefSeq" id="WP_188509942.1">
    <property type="nucleotide sequence ID" value="NZ_BMGB01000001.1"/>
</dbReference>
<proteinExistence type="predicted"/>
<keyword evidence="1" id="KW-0812">Transmembrane</keyword>
<keyword evidence="4" id="KW-1185">Reference proteome</keyword>
<keyword evidence="1" id="KW-1133">Transmembrane helix</keyword>
<reference evidence="3" key="1">
    <citation type="journal article" date="2014" name="Int. J. Syst. Evol. Microbiol.">
        <title>Complete genome sequence of Corynebacterium casei LMG S-19264T (=DSM 44701T), isolated from a smear-ripened cheese.</title>
        <authorList>
            <consortium name="US DOE Joint Genome Institute (JGI-PGF)"/>
            <person name="Walter F."/>
            <person name="Albersmeier A."/>
            <person name="Kalinowski J."/>
            <person name="Ruckert C."/>
        </authorList>
    </citation>
    <scope>NUCLEOTIDE SEQUENCE</scope>
    <source>
        <strain evidence="3">CGMCC 1.12813</strain>
    </source>
</reference>
<dbReference type="Pfam" id="PF00768">
    <property type="entry name" value="Peptidase_S11"/>
    <property type="match status" value="1"/>
</dbReference>